<proteinExistence type="predicted"/>
<dbReference type="AlphaFoldDB" id="A0A150LEJ4"/>
<protein>
    <submittedName>
        <fullName evidence="1">Uncharacterized protein</fullName>
    </submittedName>
</protein>
<dbReference type="Proteomes" id="UP000075683">
    <property type="component" value="Unassembled WGS sequence"/>
</dbReference>
<dbReference type="EMBL" id="LQYT01000117">
    <property type="protein sequence ID" value="KYD10640.1"/>
    <property type="molecule type" value="Genomic_DNA"/>
</dbReference>
<reference evidence="1 2" key="1">
    <citation type="submission" date="2016-01" db="EMBL/GenBank/DDBJ databases">
        <title>Draft Genome Sequences of Seven Thermophilic Sporeformers Isolated from Foods.</title>
        <authorList>
            <person name="Berendsen E.M."/>
            <person name="Wells-Bennik M.H."/>
            <person name="Krawcyk A.O."/>
            <person name="De Jong A."/>
            <person name="Holsappel S."/>
            <person name="Eijlander R.T."/>
            <person name="Kuipers O.P."/>
        </authorList>
    </citation>
    <scope>NUCLEOTIDE SEQUENCE [LARGE SCALE GENOMIC DNA]</scope>
    <source>
        <strain evidence="1 2">B4135</strain>
    </source>
</reference>
<name>A0A150LEJ4_9BACI</name>
<accession>A0A150LEJ4</accession>
<organism evidence="1 2">
    <name type="scientific">Caldibacillus debilis</name>
    <dbReference type="NCBI Taxonomy" id="301148"/>
    <lineage>
        <taxon>Bacteria</taxon>
        <taxon>Bacillati</taxon>
        <taxon>Bacillota</taxon>
        <taxon>Bacilli</taxon>
        <taxon>Bacillales</taxon>
        <taxon>Bacillaceae</taxon>
        <taxon>Caldibacillus</taxon>
    </lineage>
</organism>
<sequence>MHRLGFVLIHPYVRRQADMPDCPERGKCDNLVKSQRRH</sequence>
<gene>
    <name evidence="1" type="ORF">B4135_3441</name>
</gene>
<evidence type="ECO:0000313" key="2">
    <source>
        <dbReference type="Proteomes" id="UP000075683"/>
    </source>
</evidence>
<comment type="caution">
    <text evidence="1">The sequence shown here is derived from an EMBL/GenBank/DDBJ whole genome shotgun (WGS) entry which is preliminary data.</text>
</comment>
<evidence type="ECO:0000313" key="1">
    <source>
        <dbReference type="EMBL" id="KYD10640.1"/>
    </source>
</evidence>